<proteinExistence type="predicted"/>
<dbReference type="SUPFAM" id="SSF48452">
    <property type="entry name" value="TPR-like"/>
    <property type="match status" value="2"/>
</dbReference>
<dbReference type="GO" id="GO:0005737">
    <property type="term" value="C:cytoplasm"/>
    <property type="evidence" value="ECO:0007669"/>
    <property type="project" value="TreeGrafter"/>
</dbReference>
<dbReference type="Pfam" id="PF00085">
    <property type="entry name" value="Thioredoxin"/>
    <property type="match status" value="1"/>
</dbReference>
<protein>
    <submittedName>
        <fullName evidence="4">TPR repeat-containing thioredoxin TTL1-like protein</fullName>
    </submittedName>
</protein>
<dbReference type="Gene3D" id="1.25.40.10">
    <property type="entry name" value="Tetratricopeptide repeat domain"/>
    <property type="match status" value="1"/>
</dbReference>
<dbReference type="InterPro" id="IPR011990">
    <property type="entry name" value="TPR-like_helical_dom_sf"/>
</dbReference>
<organism evidence="4 5">
    <name type="scientific">Cinnamomum micranthum f. kanehirae</name>
    <dbReference type="NCBI Taxonomy" id="337451"/>
    <lineage>
        <taxon>Eukaryota</taxon>
        <taxon>Viridiplantae</taxon>
        <taxon>Streptophyta</taxon>
        <taxon>Embryophyta</taxon>
        <taxon>Tracheophyta</taxon>
        <taxon>Spermatophyta</taxon>
        <taxon>Magnoliopsida</taxon>
        <taxon>Magnoliidae</taxon>
        <taxon>Laurales</taxon>
        <taxon>Lauraceae</taxon>
        <taxon>Cinnamomum</taxon>
    </lineage>
</organism>
<dbReference type="InterPro" id="IPR044534">
    <property type="entry name" value="TTL1-4"/>
</dbReference>
<dbReference type="PROSITE" id="PS50005">
    <property type="entry name" value="TPR"/>
    <property type="match status" value="1"/>
</dbReference>
<evidence type="ECO:0000256" key="2">
    <source>
        <dbReference type="SAM" id="MobiDB-lite"/>
    </source>
</evidence>
<feature type="repeat" description="TPR" evidence="1">
    <location>
        <begin position="240"/>
        <end position="273"/>
    </location>
</feature>
<dbReference type="EMBL" id="QPKB01000008">
    <property type="protein sequence ID" value="RWR89883.1"/>
    <property type="molecule type" value="Genomic_DNA"/>
</dbReference>
<dbReference type="CDD" id="cd02947">
    <property type="entry name" value="TRX_family"/>
    <property type="match status" value="1"/>
</dbReference>
<dbReference type="PANTHER" id="PTHR46050:SF7">
    <property type="entry name" value="TETRATRICOPEPTIDE REPEAT (TPR)-LIKE SUPERFAMILY PROTEIN"/>
    <property type="match status" value="1"/>
</dbReference>
<feature type="domain" description="Thioredoxin" evidence="3">
    <location>
        <begin position="607"/>
        <end position="704"/>
    </location>
</feature>
<keyword evidence="1" id="KW-0802">TPR repeat</keyword>
<comment type="caution">
    <text evidence="4">The sequence shown here is derived from an EMBL/GenBank/DDBJ whole genome shotgun (WGS) entry which is preliminary data.</text>
</comment>
<dbReference type="Pfam" id="PF13181">
    <property type="entry name" value="TPR_8"/>
    <property type="match status" value="1"/>
</dbReference>
<dbReference type="STRING" id="337451.A0A443PGJ2"/>
<dbReference type="InterPro" id="IPR013766">
    <property type="entry name" value="Thioredoxin_domain"/>
</dbReference>
<reference evidence="4 5" key="1">
    <citation type="journal article" date="2019" name="Nat. Plants">
        <title>Stout camphor tree genome fills gaps in understanding of flowering plant genome evolution.</title>
        <authorList>
            <person name="Chaw S.M."/>
            <person name="Liu Y.C."/>
            <person name="Wu Y.W."/>
            <person name="Wang H.Y."/>
            <person name="Lin C.I."/>
            <person name="Wu C.S."/>
            <person name="Ke H.M."/>
            <person name="Chang L.Y."/>
            <person name="Hsu C.Y."/>
            <person name="Yang H.T."/>
            <person name="Sudianto E."/>
            <person name="Hsu M.H."/>
            <person name="Wu K.P."/>
            <person name="Wang L.N."/>
            <person name="Leebens-Mack J.H."/>
            <person name="Tsai I.J."/>
        </authorList>
    </citation>
    <scope>NUCLEOTIDE SEQUENCE [LARGE SCALE GENOMIC DNA]</scope>
    <source>
        <strain evidence="5">cv. Chaw 1501</strain>
        <tissue evidence="4">Young leaves</tissue>
    </source>
</reference>
<dbReference type="SMART" id="SM00028">
    <property type="entry name" value="TPR"/>
    <property type="match status" value="7"/>
</dbReference>
<dbReference type="InterPro" id="IPR019734">
    <property type="entry name" value="TPR_rpt"/>
</dbReference>
<dbReference type="OrthoDB" id="2335338at2759"/>
<dbReference type="PANTHER" id="PTHR46050">
    <property type="entry name" value="TPR REPEAT-CONTAINING THIOREDOXIN"/>
    <property type="match status" value="1"/>
</dbReference>
<dbReference type="Proteomes" id="UP000283530">
    <property type="component" value="Unassembled WGS sequence"/>
</dbReference>
<evidence type="ECO:0000259" key="3">
    <source>
        <dbReference type="Pfam" id="PF00085"/>
    </source>
</evidence>
<evidence type="ECO:0000256" key="1">
    <source>
        <dbReference type="PROSITE-ProRule" id="PRU00339"/>
    </source>
</evidence>
<dbReference type="Gene3D" id="3.40.30.10">
    <property type="entry name" value="Glutaredoxin"/>
    <property type="match status" value="1"/>
</dbReference>
<evidence type="ECO:0000313" key="5">
    <source>
        <dbReference type="Proteomes" id="UP000283530"/>
    </source>
</evidence>
<evidence type="ECO:0000313" key="4">
    <source>
        <dbReference type="EMBL" id="RWR89883.1"/>
    </source>
</evidence>
<sequence length="733" mass="81352">MEGCESPKKPTNCGVMGFYSGVFRHRYFWSRRTASSGSIPSIDPNESLKDTSSNSKRRRGTNIDKAGFLKSTNSSQEPLTGTTAATTKKQTEKSNIKYSTTAPAHAQNRVVGRRPSNAIVPASNVGGQTKTVTGRVQKEITFSGELDSYIPDYRSKVNGTLVRATSSNMMVFGHLGNIRQPGNQPNSNNVLDHLPMTAREKENAKGVNRNGVMGNIVRKPVEKEAGAGVLCRALSKRLEPEELKVMGNEEYKKGRFAEALALYDRAIAMDPEKASYRSNKSAALTGLGRLLEAIEECREAVRLEPSYTRAHHRLGSLYHRLGDAEKAQKHYKLSGDEANVKEIEKVRVVQTHLCKCNEARKLRDWHTMLKEARCAVSAGADSAPQVFALQAEALLKLHRHQEADTTLSGAPAFEADASTKFFGAATHAYQLLIRAQVDVAVGRFDDAIAEAQQAARLDPSNKEVGVVVRRCRGVALARSNGNELFKASKFREACAAYGEGLQHDPQNSVLLCNRAACRSKLGQWEKAIEDCTSALNVRPSYSKARLRRAHCNAKLERWEASIQDYEALIRETPGDEEVGRSLFEAQVQLKKQLGEDVKDMKFGGDVVIVTSNDRFRHFVTAPGMTVVLFCNKWSDVTKHILSFTQQLSKRYPSVNFLKVDIEDNPYVVKSEGVSVVPAFKIYKNGSRVRDIIDCTNQDLLETSVKYFSTKASEENRKANLSHTNCRETREQNL</sequence>
<keyword evidence="5" id="KW-1185">Reference proteome</keyword>
<dbReference type="SUPFAM" id="SSF52833">
    <property type="entry name" value="Thioredoxin-like"/>
    <property type="match status" value="1"/>
</dbReference>
<dbReference type="Pfam" id="PF13432">
    <property type="entry name" value="TPR_16"/>
    <property type="match status" value="2"/>
</dbReference>
<feature type="compositionally biased region" description="Polar residues" evidence="2">
    <location>
        <begin position="70"/>
        <end position="79"/>
    </location>
</feature>
<gene>
    <name evidence="4" type="ORF">CKAN_01895500</name>
</gene>
<dbReference type="InterPro" id="IPR036249">
    <property type="entry name" value="Thioredoxin-like_sf"/>
</dbReference>
<dbReference type="AlphaFoldDB" id="A0A443PGJ2"/>
<accession>A0A443PGJ2</accession>
<feature type="region of interest" description="Disordered" evidence="2">
    <location>
        <begin position="34"/>
        <end position="105"/>
    </location>
</feature>
<name>A0A443PGJ2_9MAGN</name>
<dbReference type="GO" id="GO:0006950">
    <property type="term" value="P:response to stress"/>
    <property type="evidence" value="ECO:0007669"/>
    <property type="project" value="UniProtKB-ARBA"/>
</dbReference>